<feature type="compositionally biased region" description="Basic and acidic residues" evidence="1">
    <location>
        <begin position="25"/>
        <end position="34"/>
    </location>
</feature>
<dbReference type="Proteomes" id="UP000789901">
    <property type="component" value="Unassembled WGS sequence"/>
</dbReference>
<feature type="non-terminal residue" evidence="2">
    <location>
        <position position="1"/>
    </location>
</feature>
<protein>
    <submittedName>
        <fullName evidence="2">29582_t:CDS:1</fullName>
    </submittedName>
</protein>
<accession>A0ABN7W864</accession>
<keyword evidence="3" id="KW-1185">Reference proteome</keyword>
<evidence type="ECO:0000313" key="3">
    <source>
        <dbReference type="Proteomes" id="UP000789901"/>
    </source>
</evidence>
<gene>
    <name evidence="2" type="ORF">GMARGA_LOCUS27817</name>
</gene>
<sequence length="48" mass="5629">PRYAIHFYSGRGPQIEQSEVLAYRSNDRQRRTEYQSRPSRTKSGATAR</sequence>
<proteinExistence type="predicted"/>
<evidence type="ECO:0000313" key="2">
    <source>
        <dbReference type="EMBL" id="CAG8821381.1"/>
    </source>
</evidence>
<evidence type="ECO:0000256" key="1">
    <source>
        <dbReference type="SAM" id="MobiDB-lite"/>
    </source>
</evidence>
<organism evidence="2 3">
    <name type="scientific">Gigaspora margarita</name>
    <dbReference type="NCBI Taxonomy" id="4874"/>
    <lineage>
        <taxon>Eukaryota</taxon>
        <taxon>Fungi</taxon>
        <taxon>Fungi incertae sedis</taxon>
        <taxon>Mucoromycota</taxon>
        <taxon>Glomeromycotina</taxon>
        <taxon>Glomeromycetes</taxon>
        <taxon>Diversisporales</taxon>
        <taxon>Gigasporaceae</taxon>
        <taxon>Gigaspora</taxon>
    </lineage>
</organism>
<feature type="compositionally biased region" description="Polar residues" evidence="1">
    <location>
        <begin position="35"/>
        <end position="48"/>
    </location>
</feature>
<feature type="region of interest" description="Disordered" evidence="1">
    <location>
        <begin position="18"/>
        <end position="48"/>
    </location>
</feature>
<dbReference type="EMBL" id="CAJVQB010034596">
    <property type="protein sequence ID" value="CAG8821381.1"/>
    <property type="molecule type" value="Genomic_DNA"/>
</dbReference>
<comment type="caution">
    <text evidence="2">The sequence shown here is derived from an EMBL/GenBank/DDBJ whole genome shotgun (WGS) entry which is preliminary data.</text>
</comment>
<reference evidence="2 3" key="1">
    <citation type="submission" date="2021-06" db="EMBL/GenBank/DDBJ databases">
        <authorList>
            <person name="Kallberg Y."/>
            <person name="Tangrot J."/>
            <person name="Rosling A."/>
        </authorList>
    </citation>
    <scope>NUCLEOTIDE SEQUENCE [LARGE SCALE GENOMIC DNA]</scope>
    <source>
        <strain evidence="2 3">120-4 pot B 10/14</strain>
    </source>
</reference>
<name>A0ABN7W864_GIGMA</name>